<sequence>MSNALLLELKQETDRLYIAGSGLAAGDYRLKRLLPRFEALAAQAPVFGKLAELIRELIGELIGEQPGAAQEPGPAWRLQELGALLGSILATQSGAQPLEEAAPLPASGGLKFETRLTCRQLAPIEQALTETGSGRYEIVTEAFKQGHFSDLRLFPLVVEGLGDPYPELADYIQEHIIPLYGAEAIPYLTASFNLQGGKREARKLQLLAKLGGQPELILAAADEGSDEVRTAAVRSLGSLPGHTDLIIGYTKDRKKAVREAAYLALAEAADPQGAETLYAAFSGKDSELAAHALSNHPWPEISRRLIPLLRSDVEKAIAGSWGVEDKERAAAWSRISNYLVGLGHSREPELEEVFAEVVRNSKPFLVAGWGVLLERAAEYLVNSHSKEALELLFGLEEQYPPGIDYSFRAAAGLLTPKELFDRYGDTWTDKLKEAIGRKKSVSRTAQIIHVIETLINYQEQRTYRTLMSDGSLREYTRMEMAAAPDIADRWDPRWLDWAIRHDAADLVAAFARPGHKGCRDYLAGKLLTKQGRNSRDNASTYLQGLERAGEDPEVFRELLLQLLEQKNMQTYYSLDGYMFEQLLKLPPSYAERLGKLKTTYRYESAKQIEYVLEEMVK</sequence>
<reference evidence="1" key="1">
    <citation type="submission" date="2024-12" db="EMBL/GenBank/DDBJ databases">
        <authorList>
            <person name="Wu N."/>
        </authorList>
    </citation>
    <scope>NUCLEOTIDE SEQUENCE</scope>
    <source>
        <strain evidence="1">P15</strain>
    </source>
</reference>
<gene>
    <name evidence="1" type="ORF">ACI1P1_19880</name>
</gene>
<evidence type="ECO:0000313" key="1">
    <source>
        <dbReference type="EMBL" id="MFM9330564.1"/>
    </source>
</evidence>
<dbReference type="EMBL" id="JBJURJ010000013">
    <property type="protein sequence ID" value="MFM9330564.1"/>
    <property type="molecule type" value="Genomic_DNA"/>
</dbReference>
<accession>A0ACC7P2U3</accession>
<name>A0ACC7P2U3_9BACL</name>
<keyword evidence="2" id="KW-1185">Reference proteome</keyword>
<proteinExistence type="predicted"/>
<organism evidence="1 2">
    <name type="scientific">Paenibacillus mesotrionivorans</name>
    <dbReference type="NCBI Taxonomy" id="3160968"/>
    <lineage>
        <taxon>Bacteria</taxon>
        <taxon>Bacillati</taxon>
        <taxon>Bacillota</taxon>
        <taxon>Bacilli</taxon>
        <taxon>Bacillales</taxon>
        <taxon>Paenibacillaceae</taxon>
        <taxon>Paenibacillus</taxon>
    </lineage>
</organism>
<protein>
    <submittedName>
        <fullName evidence="1">HEAT repeat domain-containing protein</fullName>
    </submittedName>
</protein>
<dbReference type="Proteomes" id="UP001631969">
    <property type="component" value="Unassembled WGS sequence"/>
</dbReference>
<comment type="caution">
    <text evidence="1">The sequence shown here is derived from an EMBL/GenBank/DDBJ whole genome shotgun (WGS) entry which is preliminary data.</text>
</comment>
<evidence type="ECO:0000313" key="2">
    <source>
        <dbReference type="Proteomes" id="UP001631969"/>
    </source>
</evidence>